<keyword evidence="1" id="KW-0472">Membrane</keyword>
<organism evidence="2">
    <name type="scientific">uncultured marine thaumarchaeote AD1000_30_G09</name>
    <dbReference type="NCBI Taxonomy" id="1455905"/>
    <lineage>
        <taxon>Archaea</taxon>
        <taxon>Nitrososphaerota</taxon>
        <taxon>environmental samples</taxon>
    </lineage>
</organism>
<feature type="transmembrane region" description="Helical" evidence="1">
    <location>
        <begin position="96"/>
        <end position="116"/>
    </location>
</feature>
<keyword evidence="1" id="KW-0812">Transmembrane</keyword>
<name>A0A075FU64_9ARCH</name>
<dbReference type="PANTHER" id="PTHR33269:SF17">
    <property type="entry name" value="NADH-UBIQUINONE OXIDOREDUCTASE CHAIN 6"/>
    <property type="match status" value="1"/>
</dbReference>
<dbReference type="GO" id="GO:0016491">
    <property type="term" value="F:oxidoreductase activity"/>
    <property type="evidence" value="ECO:0007669"/>
    <property type="project" value="UniProtKB-KW"/>
</dbReference>
<feature type="transmembrane region" description="Helical" evidence="1">
    <location>
        <begin position="53"/>
        <end position="75"/>
    </location>
</feature>
<dbReference type="AlphaFoldDB" id="A0A075FU64"/>
<sequence length="171" mass="18628">MVDSLFLGIAVLTIVSAIAALEMRSLIYGGIALMGTLGGIAGFFILLDSPFVALFQIAVYVGSIAVLILFTIMLVKRELIFQKKEDPKRRYAGIGLMLIIMISLGAVIFNSGISSITTDEPSVDYREIGEDFLTYYWPALVVMALVLSSSVTGAMILARRHDGVEDEQRTD</sequence>
<keyword evidence="2" id="KW-0830">Ubiquinone</keyword>
<dbReference type="InterPro" id="IPR042106">
    <property type="entry name" value="Nuo/plastoQ_OxRdtase_6_NuoJ"/>
</dbReference>
<gene>
    <name evidence="2" type="primary">ndhG</name>
</gene>
<dbReference type="EMBL" id="KF900382">
    <property type="protein sequence ID" value="AIE92976.1"/>
    <property type="molecule type" value="Genomic_DNA"/>
</dbReference>
<proteinExistence type="predicted"/>
<accession>A0A075FU64</accession>
<dbReference type="GO" id="GO:0008137">
    <property type="term" value="F:NADH dehydrogenase (ubiquinone) activity"/>
    <property type="evidence" value="ECO:0007669"/>
    <property type="project" value="InterPro"/>
</dbReference>
<feature type="transmembrane region" description="Helical" evidence="1">
    <location>
        <begin position="136"/>
        <end position="158"/>
    </location>
</feature>
<feature type="transmembrane region" description="Helical" evidence="1">
    <location>
        <begin position="6"/>
        <end position="21"/>
    </location>
</feature>
<dbReference type="PANTHER" id="PTHR33269">
    <property type="entry name" value="NADH-UBIQUINONE OXIDOREDUCTASE CHAIN 6"/>
    <property type="match status" value="1"/>
</dbReference>
<protein>
    <submittedName>
        <fullName evidence="2">NADH-ubiquinone/plastoquinone oxidoreductase subunit 6 (NdhG)</fullName>
        <ecNumber evidence="2">1.6.5.3</ecNumber>
    </submittedName>
</protein>
<evidence type="ECO:0000256" key="1">
    <source>
        <dbReference type="SAM" id="Phobius"/>
    </source>
</evidence>
<keyword evidence="2" id="KW-0560">Oxidoreductase</keyword>
<dbReference type="Gene3D" id="1.20.120.1200">
    <property type="entry name" value="NADH-ubiquinone/plastoquinone oxidoreductase chain 6, subunit NuoJ"/>
    <property type="match status" value="1"/>
</dbReference>
<feature type="transmembrane region" description="Helical" evidence="1">
    <location>
        <begin position="26"/>
        <end position="47"/>
    </location>
</feature>
<evidence type="ECO:0000313" key="2">
    <source>
        <dbReference type="EMBL" id="AIE92976.1"/>
    </source>
</evidence>
<dbReference type="Pfam" id="PF00499">
    <property type="entry name" value="Oxidored_q3"/>
    <property type="match status" value="1"/>
</dbReference>
<dbReference type="InterPro" id="IPR001457">
    <property type="entry name" value="NADH_UbQ/plastoQ_OxRdtase_su6"/>
</dbReference>
<dbReference type="EC" id="1.6.5.3" evidence="2"/>
<keyword evidence="1" id="KW-1133">Transmembrane helix</keyword>
<reference evidence="2" key="1">
    <citation type="journal article" date="2014" name="Genome Biol. Evol.">
        <title>Pangenome evidence for extensive interdomain horizontal transfer affecting lineage core and shell genes in uncultured planktonic thaumarchaeota and euryarchaeota.</title>
        <authorList>
            <person name="Deschamps P."/>
            <person name="Zivanovic Y."/>
            <person name="Moreira D."/>
            <person name="Rodriguez-Valera F."/>
            <person name="Lopez-Garcia P."/>
        </authorList>
    </citation>
    <scope>NUCLEOTIDE SEQUENCE</scope>
</reference>